<dbReference type="InterPro" id="IPR001128">
    <property type="entry name" value="Cyt_P450"/>
</dbReference>
<evidence type="ECO:0000313" key="8">
    <source>
        <dbReference type="EMBL" id="KAF9869582.1"/>
    </source>
</evidence>
<dbReference type="Pfam" id="PF00067">
    <property type="entry name" value="p450"/>
    <property type="match status" value="1"/>
</dbReference>
<accession>A0A9P6LET7</accession>
<evidence type="ECO:0000256" key="2">
    <source>
        <dbReference type="ARBA" id="ARBA00010617"/>
    </source>
</evidence>
<dbReference type="CDD" id="cd11041">
    <property type="entry name" value="CYP503A1-like"/>
    <property type="match status" value="1"/>
</dbReference>
<dbReference type="AlphaFoldDB" id="A0A9P6LET7"/>
<reference evidence="8" key="1">
    <citation type="submission" date="2020-03" db="EMBL/GenBank/DDBJ databases">
        <authorList>
            <person name="He L."/>
        </authorList>
    </citation>
    <scope>NUCLEOTIDE SEQUENCE</scope>
    <source>
        <strain evidence="8">CkLH20</strain>
    </source>
</reference>
<dbReference type="InterPro" id="IPR036396">
    <property type="entry name" value="Cyt_P450_sf"/>
</dbReference>
<evidence type="ECO:0008006" key="10">
    <source>
        <dbReference type="Google" id="ProtNLM"/>
    </source>
</evidence>
<protein>
    <recommendedName>
        <fullName evidence="10">Cytochrome P450</fullName>
    </recommendedName>
</protein>
<keyword evidence="9" id="KW-1185">Reference proteome</keyword>
<organism evidence="8 9">
    <name type="scientific">Colletotrichum karsti</name>
    <dbReference type="NCBI Taxonomy" id="1095194"/>
    <lineage>
        <taxon>Eukaryota</taxon>
        <taxon>Fungi</taxon>
        <taxon>Dikarya</taxon>
        <taxon>Ascomycota</taxon>
        <taxon>Pezizomycotina</taxon>
        <taxon>Sordariomycetes</taxon>
        <taxon>Hypocreomycetidae</taxon>
        <taxon>Glomerellales</taxon>
        <taxon>Glomerellaceae</taxon>
        <taxon>Colletotrichum</taxon>
        <taxon>Colletotrichum boninense species complex</taxon>
    </lineage>
</organism>
<dbReference type="GO" id="GO:0016705">
    <property type="term" value="F:oxidoreductase activity, acting on paired donors, with incorporation or reduction of molecular oxygen"/>
    <property type="evidence" value="ECO:0007669"/>
    <property type="project" value="InterPro"/>
</dbReference>
<keyword evidence="5 7" id="KW-0408">Iron</keyword>
<dbReference type="PANTHER" id="PTHR46206">
    <property type="entry name" value="CYTOCHROME P450"/>
    <property type="match status" value="1"/>
</dbReference>
<dbReference type="PRINTS" id="PR00465">
    <property type="entry name" value="EP450IV"/>
</dbReference>
<dbReference type="GO" id="GO:0004497">
    <property type="term" value="F:monooxygenase activity"/>
    <property type="evidence" value="ECO:0007669"/>
    <property type="project" value="UniProtKB-KW"/>
</dbReference>
<evidence type="ECO:0000256" key="7">
    <source>
        <dbReference type="PIRSR" id="PIRSR602403-1"/>
    </source>
</evidence>
<evidence type="ECO:0000256" key="4">
    <source>
        <dbReference type="ARBA" id="ARBA00023002"/>
    </source>
</evidence>
<proteinExistence type="inferred from homology"/>
<dbReference type="OrthoDB" id="1844152at2759"/>
<keyword evidence="7" id="KW-0349">Heme</keyword>
<gene>
    <name evidence="8" type="ORF">CkaCkLH20_12975</name>
</gene>
<keyword evidence="6" id="KW-0503">Monooxygenase</keyword>
<keyword evidence="3 7" id="KW-0479">Metal-binding</keyword>
<dbReference type="EMBL" id="JAATWM020000068">
    <property type="protein sequence ID" value="KAF9869582.1"/>
    <property type="molecule type" value="Genomic_DNA"/>
</dbReference>
<evidence type="ECO:0000256" key="6">
    <source>
        <dbReference type="ARBA" id="ARBA00023033"/>
    </source>
</evidence>
<reference evidence="8" key="2">
    <citation type="submission" date="2020-11" db="EMBL/GenBank/DDBJ databases">
        <title>Whole genome sequencing of Colletotrichum sp.</title>
        <authorList>
            <person name="Li H."/>
        </authorList>
    </citation>
    <scope>NUCLEOTIDE SEQUENCE</scope>
    <source>
        <strain evidence="8">CkLH20</strain>
    </source>
</reference>
<evidence type="ECO:0000256" key="3">
    <source>
        <dbReference type="ARBA" id="ARBA00022723"/>
    </source>
</evidence>
<comment type="similarity">
    <text evidence="2">Belongs to the cytochrome P450 family.</text>
</comment>
<dbReference type="GO" id="GO:0005506">
    <property type="term" value="F:iron ion binding"/>
    <property type="evidence" value="ECO:0007669"/>
    <property type="project" value="InterPro"/>
</dbReference>
<dbReference type="Proteomes" id="UP000781932">
    <property type="component" value="Unassembled WGS sequence"/>
</dbReference>
<dbReference type="SUPFAM" id="SSF48264">
    <property type="entry name" value="Cytochrome P450"/>
    <property type="match status" value="1"/>
</dbReference>
<evidence type="ECO:0000256" key="1">
    <source>
        <dbReference type="ARBA" id="ARBA00001971"/>
    </source>
</evidence>
<comment type="caution">
    <text evidence="8">The sequence shown here is derived from an EMBL/GenBank/DDBJ whole genome shotgun (WGS) entry which is preliminary data.</text>
</comment>
<evidence type="ECO:0000313" key="9">
    <source>
        <dbReference type="Proteomes" id="UP000781932"/>
    </source>
</evidence>
<dbReference type="RefSeq" id="XP_038739043.1">
    <property type="nucleotide sequence ID" value="XM_038895686.1"/>
</dbReference>
<dbReference type="Gene3D" id="1.10.630.10">
    <property type="entry name" value="Cytochrome P450"/>
    <property type="match status" value="1"/>
</dbReference>
<name>A0A9P6LET7_9PEZI</name>
<dbReference type="InterPro" id="IPR002403">
    <property type="entry name" value="Cyt_P450_E_grp-IV"/>
</dbReference>
<evidence type="ECO:0000256" key="5">
    <source>
        <dbReference type="ARBA" id="ARBA00023004"/>
    </source>
</evidence>
<dbReference type="GeneID" id="62168760"/>
<comment type="cofactor">
    <cofactor evidence="1 7">
        <name>heme</name>
        <dbReference type="ChEBI" id="CHEBI:30413"/>
    </cofactor>
</comment>
<sequence>MVSRLTPILTEWTPVNINDAFLELVAIMSARIMHSEEASRNPTWLKLSTSFVHTAIEYGTALKHWPPFLRPIVAYFHPQRLEKENQLAGGREIVAKSLSRKKALGGAPLENPPTMLDHLTSGQHASKLDDLDLQLQLQMTLAVASIHTTSSTITQVLYDLAAYPEHTEELRQEVVEVLERFGGVFTKQSLSEMKKLDSWMKESLRMNGPDMTTFQRMATKPLTLKDGTHVPQGTKLELPTSAINFDPAIYPEPQLFDGFRSYRQRQEEGAEIKHSFVAVTRAELGWGFARHACPGRFLADVEVKLMFAEFLLNYEIRNPEGQPRYKNIEFATNILPDPTKEVLIRARRC</sequence>
<feature type="binding site" description="axial binding residue" evidence="7">
    <location>
        <position position="293"/>
    </location>
    <ligand>
        <name>heme</name>
        <dbReference type="ChEBI" id="CHEBI:30413"/>
    </ligand>
    <ligandPart>
        <name>Fe</name>
        <dbReference type="ChEBI" id="CHEBI:18248"/>
    </ligandPart>
</feature>
<keyword evidence="4" id="KW-0560">Oxidoreductase</keyword>
<dbReference type="GO" id="GO:0020037">
    <property type="term" value="F:heme binding"/>
    <property type="evidence" value="ECO:0007669"/>
    <property type="project" value="InterPro"/>
</dbReference>